<accession>A0A1H3EUI8</accession>
<keyword evidence="3" id="KW-1185">Reference proteome</keyword>
<dbReference type="SMART" id="SM00822">
    <property type="entry name" value="PKS_KR"/>
    <property type="match status" value="1"/>
</dbReference>
<dbReference type="InterPro" id="IPR036291">
    <property type="entry name" value="NAD(P)-bd_dom_sf"/>
</dbReference>
<dbReference type="InterPro" id="IPR057326">
    <property type="entry name" value="KR_dom"/>
</dbReference>
<dbReference type="AlphaFoldDB" id="A0A1H3EUI8"/>
<dbReference type="OrthoDB" id="9769113at2"/>
<dbReference type="GO" id="GO:0005737">
    <property type="term" value="C:cytoplasm"/>
    <property type="evidence" value="ECO:0007669"/>
    <property type="project" value="TreeGrafter"/>
</dbReference>
<dbReference type="STRING" id="44576.SAMN05421881_100949"/>
<protein>
    <submittedName>
        <fullName evidence="2">Dihydroflavonol-4-reductase</fullName>
    </submittedName>
</protein>
<dbReference type="RefSeq" id="WP_090412253.1">
    <property type="nucleotide sequence ID" value="NZ_FNOY01000009.1"/>
</dbReference>
<evidence type="ECO:0000313" key="2">
    <source>
        <dbReference type="EMBL" id="SDX82217.1"/>
    </source>
</evidence>
<dbReference type="Proteomes" id="UP000198640">
    <property type="component" value="Unassembled WGS sequence"/>
</dbReference>
<dbReference type="GO" id="GO:0004029">
    <property type="term" value="F:aldehyde dehydrogenase (NAD+) activity"/>
    <property type="evidence" value="ECO:0007669"/>
    <property type="project" value="TreeGrafter"/>
</dbReference>
<sequence>MSTFLVTGPTGFLGYHIVKLLNTHGHQPRVLLPPGIDSNAPERLALQRLNIEIAEGDTNDPASLATACSGIETVLHSSFAIALGSGEAVEKLLYTGNVIATRNLLEAAEKAGVARVVISSSALTAGLNHVPQPLDENADWGQHAFTLPYALSRRHAEQEALKRTTTPPAIIAVNPSFTLGPEDWIGAPANRLVLRMSKPGFRLTAPIGFGLLDVRDYADGVLRAAERGTAGQRYLLSGTNVMPDQLLQEVAKAAGIEPPAWTVSLRAWMLYPIVMGMVLWQRITKQPQKVAPSLLELWGRYAWYDNSRACRELGWKPRPLQDSLHDTLDWMRSHRPE</sequence>
<proteinExistence type="predicted"/>
<dbReference type="InterPro" id="IPR051783">
    <property type="entry name" value="NAD(P)-dependent_oxidoreduct"/>
</dbReference>
<name>A0A1H3EUI8_9PROT</name>
<dbReference type="Gene3D" id="3.40.50.720">
    <property type="entry name" value="NAD(P)-binding Rossmann-like Domain"/>
    <property type="match status" value="1"/>
</dbReference>
<dbReference type="SUPFAM" id="SSF51735">
    <property type="entry name" value="NAD(P)-binding Rossmann-fold domains"/>
    <property type="match status" value="1"/>
</dbReference>
<dbReference type="PANTHER" id="PTHR48079:SF6">
    <property type="entry name" value="NAD(P)-BINDING DOMAIN-CONTAINING PROTEIN-RELATED"/>
    <property type="match status" value="1"/>
</dbReference>
<dbReference type="Pfam" id="PF01370">
    <property type="entry name" value="Epimerase"/>
    <property type="match status" value="1"/>
</dbReference>
<evidence type="ECO:0000259" key="1">
    <source>
        <dbReference type="SMART" id="SM00822"/>
    </source>
</evidence>
<feature type="domain" description="Ketoreductase" evidence="1">
    <location>
        <begin position="2"/>
        <end position="184"/>
    </location>
</feature>
<reference evidence="2 3" key="1">
    <citation type="submission" date="2016-10" db="EMBL/GenBank/DDBJ databases">
        <authorList>
            <person name="de Groot N.N."/>
        </authorList>
    </citation>
    <scope>NUCLEOTIDE SEQUENCE [LARGE SCALE GENOMIC DNA]</scope>
    <source>
        <strain evidence="2 3">Nm1</strain>
    </source>
</reference>
<evidence type="ECO:0000313" key="3">
    <source>
        <dbReference type="Proteomes" id="UP000198640"/>
    </source>
</evidence>
<dbReference type="EMBL" id="FNOY01000009">
    <property type="protein sequence ID" value="SDX82217.1"/>
    <property type="molecule type" value="Genomic_DNA"/>
</dbReference>
<gene>
    <name evidence="2" type="ORF">SAMN05421881_100949</name>
</gene>
<dbReference type="PANTHER" id="PTHR48079">
    <property type="entry name" value="PROTEIN YEEZ"/>
    <property type="match status" value="1"/>
</dbReference>
<organism evidence="2 3">
    <name type="scientific">Nitrosomonas halophila</name>
    <dbReference type="NCBI Taxonomy" id="44576"/>
    <lineage>
        <taxon>Bacteria</taxon>
        <taxon>Pseudomonadati</taxon>
        <taxon>Pseudomonadota</taxon>
        <taxon>Betaproteobacteria</taxon>
        <taxon>Nitrosomonadales</taxon>
        <taxon>Nitrosomonadaceae</taxon>
        <taxon>Nitrosomonas</taxon>
    </lineage>
</organism>
<dbReference type="InterPro" id="IPR001509">
    <property type="entry name" value="Epimerase_deHydtase"/>
</dbReference>